<dbReference type="PANTHER" id="PTHR11265">
    <property type="entry name" value="S-ADENOSYL-METHYLTRANSFERASE MRAW"/>
    <property type="match status" value="1"/>
</dbReference>
<name>A0A1F6NMG2_9BACT</name>
<comment type="subcellular location">
    <subcellularLocation>
        <location evidence="6">Cytoplasm</location>
    </subcellularLocation>
</comment>
<keyword evidence="2 6" id="KW-0698">rRNA processing</keyword>
<dbReference type="GO" id="GO:0071424">
    <property type="term" value="F:rRNA (cytosine-N4-)-methyltransferase activity"/>
    <property type="evidence" value="ECO:0007669"/>
    <property type="project" value="UniProtKB-UniRule"/>
</dbReference>
<evidence type="ECO:0000256" key="5">
    <source>
        <dbReference type="ARBA" id="ARBA00022691"/>
    </source>
</evidence>
<dbReference type="Proteomes" id="UP000178349">
    <property type="component" value="Unassembled WGS sequence"/>
</dbReference>
<dbReference type="HAMAP" id="MF_01007">
    <property type="entry name" value="16SrRNA_methyltr_H"/>
    <property type="match status" value="1"/>
</dbReference>
<dbReference type="SUPFAM" id="SSF81799">
    <property type="entry name" value="Putative methyltransferase TM0872, insert domain"/>
    <property type="match status" value="1"/>
</dbReference>
<evidence type="ECO:0000256" key="6">
    <source>
        <dbReference type="HAMAP-Rule" id="MF_01007"/>
    </source>
</evidence>
<dbReference type="EMBL" id="MFQW01000048">
    <property type="protein sequence ID" value="OGH85101.1"/>
    <property type="molecule type" value="Genomic_DNA"/>
</dbReference>
<dbReference type="Gene3D" id="1.10.150.170">
    <property type="entry name" value="Putative methyltransferase TM0872, insert domain"/>
    <property type="match status" value="1"/>
</dbReference>
<proteinExistence type="inferred from homology"/>
<dbReference type="EC" id="2.1.1.199" evidence="6"/>
<comment type="function">
    <text evidence="6">Specifically methylates the N4 position of cytidine in position 1402 (C1402) of 16S rRNA.</text>
</comment>
<dbReference type="Pfam" id="PF01795">
    <property type="entry name" value="Methyltransf_5"/>
    <property type="match status" value="2"/>
</dbReference>
<comment type="similarity">
    <text evidence="1 6">Belongs to the methyltransferase superfamily. RsmH family.</text>
</comment>
<dbReference type="SUPFAM" id="SSF53335">
    <property type="entry name" value="S-adenosyl-L-methionine-dependent methyltransferases"/>
    <property type="match status" value="1"/>
</dbReference>
<comment type="catalytic activity">
    <reaction evidence="6">
        <text>cytidine(1402) in 16S rRNA + S-adenosyl-L-methionine = N(4)-methylcytidine(1402) in 16S rRNA + S-adenosyl-L-homocysteine + H(+)</text>
        <dbReference type="Rhea" id="RHEA:42928"/>
        <dbReference type="Rhea" id="RHEA-COMP:10286"/>
        <dbReference type="Rhea" id="RHEA-COMP:10287"/>
        <dbReference type="ChEBI" id="CHEBI:15378"/>
        <dbReference type="ChEBI" id="CHEBI:57856"/>
        <dbReference type="ChEBI" id="CHEBI:59789"/>
        <dbReference type="ChEBI" id="CHEBI:74506"/>
        <dbReference type="ChEBI" id="CHEBI:82748"/>
        <dbReference type="EC" id="2.1.1.199"/>
    </reaction>
</comment>
<feature type="binding site" evidence="6">
    <location>
        <position position="78"/>
    </location>
    <ligand>
        <name>S-adenosyl-L-methionine</name>
        <dbReference type="ChEBI" id="CHEBI:59789"/>
    </ligand>
</feature>
<evidence type="ECO:0000256" key="2">
    <source>
        <dbReference type="ARBA" id="ARBA00022552"/>
    </source>
</evidence>
<feature type="binding site" evidence="6">
    <location>
        <position position="51"/>
    </location>
    <ligand>
        <name>S-adenosyl-L-methionine</name>
        <dbReference type="ChEBI" id="CHEBI:59789"/>
    </ligand>
</feature>
<keyword evidence="5 6" id="KW-0949">S-adenosyl-L-methionine</keyword>
<dbReference type="GO" id="GO:0005737">
    <property type="term" value="C:cytoplasm"/>
    <property type="evidence" value="ECO:0007669"/>
    <property type="project" value="UniProtKB-SubCell"/>
</dbReference>
<dbReference type="AlphaFoldDB" id="A0A1F6NMG2"/>
<reference evidence="7 8" key="1">
    <citation type="journal article" date="2016" name="Nat. Commun.">
        <title>Thousands of microbial genomes shed light on interconnected biogeochemical processes in an aquifer system.</title>
        <authorList>
            <person name="Anantharaman K."/>
            <person name="Brown C.T."/>
            <person name="Hug L.A."/>
            <person name="Sharon I."/>
            <person name="Castelle C.J."/>
            <person name="Probst A.J."/>
            <person name="Thomas B.C."/>
            <person name="Singh A."/>
            <person name="Wilkins M.J."/>
            <person name="Karaoz U."/>
            <person name="Brodie E.L."/>
            <person name="Williams K.H."/>
            <person name="Hubbard S.S."/>
            <person name="Banfield J.F."/>
        </authorList>
    </citation>
    <scope>NUCLEOTIDE SEQUENCE [LARGE SCALE GENOMIC DNA]</scope>
</reference>
<sequence length="322" mass="36342">MRHIPVLLQEVLDALNLAPGKNVIDCTLGDAGHAEKILELTSPDGRLLGIDADAEAILRTKQFLYKFDKRVVFARDNFENLRNIVKENKFNNVAGILMDYGWSSPQFEERGRGFSFLKNDEPLDMRYDTYLKCMHEAKNPPLTPDGKPIYGPCSAAELIDNKDVNGLSEMFRKYGEENLSKEIAQAIVEKRQSFPIETVGDLVDVILDVYRKKLKTDKAVPWVGGLHPATKVFQALRIAVNDELGVIERVLPQAVEILQSGGRLAVITFHSIEDSIVKHYFKSQNNKTIKIITKKPIVGSEEEVKDNPRSRSAKLRVVEKIR</sequence>
<dbReference type="InterPro" id="IPR023397">
    <property type="entry name" value="SAM-dep_MeTrfase_MraW_recog"/>
</dbReference>
<feature type="binding site" evidence="6">
    <location>
        <begin position="31"/>
        <end position="33"/>
    </location>
    <ligand>
        <name>S-adenosyl-L-methionine</name>
        <dbReference type="ChEBI" id="CHEBI:59789"/>
    </ligand>
</feature>
<evidence type="ECO:0000256" key="1">
    <source>
        <dbReference type="ARBA" id="ARBA00010396"/>
    </source>
</evidence>
<keyword evidence="3 6" id="KW-0489">Methyltransferase</keyword>
<gene>
    <name evidence="6" type="primary">rsmH</name>
    <name evidence="7" type="ORF">A2493_00920</name>
</gene>
<evidence type="ECO:0000256" key="4">
    <source>
        <dbReference type="ARBA" id="ARBA00022679"/>
    </source>
</evidence>
<accession>A0A1F6NMG2</accession>
<keyword evidence="6" id="KW-0963">Cytoplasm</keyword>
<feature type="binding site" evidence="6">
    <location>
        <position position="106"/>
    </location>
    <ligand>
        <name>S-adenosyl-L-methionine</name>
        <dbReference type="ChEBI" id="CHEBI:59789"/>
    </ligand>
</feature>
<dbReference type="PANTHER" id="PTHR11265:SF0">
    <property type="entry name" value="12S RRNA N4-METHYLCYTIDINE METHYLTRANSFERASE"/>
    <property type="match status" value="1"/>
</dbReference>
<evidence type="ECO:0000313" key="7">
    <source>
        <dbReference type="EMBL" id="OGH85101.1"/>
    </source>
</evidence>
<dbReference type="InterPro" id="IPR002903">
    <property type="entry name" value="RsmH"/>
</dbReference>
<protein>
    <recommendedName>
        <fullName evidence="6">Ribosomal RNA small subunit methyltransferase H</fullName>
        <ecNumber evidence="6">2.1.1.199</ecNumber>
    </recommendedName>
    <alternativeName>
        <fullName evidence="6">16S rRNA m(4)C1402 methyltransferase</fullName>
    </alternativeName>
    <alternativeName>
        <fullName evidence="6">rRNA (cytosine-N(4)-)-methyltransferase RsmH</fullName>
    </alternativeName>
</protein>
<organism evidence="7 8">
    <name type="scientific">Candidatus Magasanikbacteria bacterium RIFOXYC12_FULL_33_11</name>
    <dbReference type="NCBI Taxonomy" id="1798701"/>
    <lineage>
        <taxon>Bacteria</taxon>
        <taxon>Candidatus Magasanikiibacteriota</taxon>
    </lineage>
</organism>
<dbReference type="InterPro" id="IPR029063">
    <property type="entry name" value="SAM-dependent_MTases_sf"/>
</dbReference>
<dbReference type="NCBIfam" id="TIGR00006">
    <property type="entry name" value="16S rRNA (cytosine(1402)-N(4))-methyltransferase RsmH"/>
    <property type="match status" value="1"/>
</dbReference>
<feature type="binding site" evidence="6">
    <location>
        <position position="99"/>
    </location>
    <ligand>
        <name>S-adenosyl-L-methionine</name>
        <dbReference type="ChEBI" id="CHEBI:59789"/>
    </ligand>
</feature>
<dbReference type="PIRSF" id="PIRSF004486">
    <property type="entry name" value="MraW"/>
    <property type="match status" value="1"/>
</dbReference>
<dbReference type="Gene3D" id="3.40.50.150">
    <property type="entry name" value="Vaccinia Virus protein VP39"/>
    <property type="match status" value="1"/>
</dbReference>
<evidence type="ECO:0000313" key="8">
    <source>
        <dbReference type="Proteomes" id="UP000178349"/>
    </source>
</evidence>
<comment type="caution">
    <text evidence="7">The sequence shown here is derived from an EMBL/GenBank/DDBJ whole genome shotgun (WGS) entry which is preliminary data.</text>
</comment>
<evidence type="ECO:0000256" key="3">
    <source>
        <dbReference type="ARBA" id="ARBA00022603"/>
    </source>
</evidence>
<keyword evidence="4 6" id="KW-0808">Transferase</keyword>
<dbReference type="GO" id="GO:0070475">
    <property type="term" value="P:rRNA base methylation"/>
    <property type="evidence" value="ECO:0007669"/>
    <property type="project" value="UniProtKB-UniRule"/>
</dbReference>